<evidence type="ECO:0000256" key="1">
    <source>
        <dbReference type="ARBA" id="ARBA00023015"/>
    </source>
</evidence>
<accession>A0A2T1LST9</accession>
<keyword evidence="4" id="KW-0804">Transcription</keyword>
<name>A0A2T1LST9_9CHRO</name>
<keyword evidence="6" id="KW-1185">Reference proteome</keyword>
<dbReference type="InterPro" id="IPR013324">
    <property type="entry name" value="RNA_pol_sigma_r3/r4-like"/>
</dbReference>
<dbReference type="RefSeq" id="WP_106458760.1">
    <property type="nucleotide sequence ID" value="NZ_PXOH01000032.1"/>
</dbReference>
<dbReference type="AlphaFoldDB" id="A0A2T1LST9"/>
<organism evidence="5 6">
    <name type="scientific">Aphanothece hegewaldii CCALA 016</name>
    <dbReference type="NCBI Taxonomy" id="2107694"/>
    <lineage>
        <taxon>Bacteria</taxon>
        <taxon>Bacillati</taxon>
        <taxon>Cyanobacteriota</taxon>
        <taxon>Cyanophyceae</taxon>
        <taxon>Oscillatoriophycideae</taxon>
        <taxon>Chroococcales</taxon>
        <taxon>Aphanothecaceae</taxon>
        <taxon>Aphanothece</taxon>
    </lineage>
</organism>
<gene>
    <name evidence="5" type="ORF">C7H19_20390</name>
</gene>
<dbReference type="OrthoDB" id="527295at2"/>
<dbReference type="Gene3D" id="1.10.10.10">
    <property type="entry name" value="Winged helix-like DNA-binding domain superfamily/Winged helix DNA-binding domain"/>
    <property type="match status" value="1"/>
</dbReference>
<dbReference type="PANTHER" id="PTHR30385">
    <property type="entry name" value="SIGMA FACTOR F FLAGELLAR"/>
    <property type="match status" value="1"/>
</dbReference>
<evidence type="ECO:0000313" key="6">
    <source>
        <dbReference type="Proteomes" id="UP000239001"/>
    </source>
</evidence>
<evidence type="ECO:0000256" key="2">
    <source>
        <dbReference type="ARBA" id="ARBA00023082"/>
    </source>
</evidence>
<evidence type="ECO:0000256" key="4">
    <source>
        <dbReference type="ARBA" id="ARBA00023163"/>
    </source>
</evidence>
<reference evidence="5 6" key="1">
    <citation type="submission" date="2018-03" db="EMBL/GenBank/DDBJ databases">
        <title>The ancient ancestry and fast evolution of plastids.</title>
        <authorList>
            <person name="Moore K.R."/>
            <person name="Magnabosco C."/>
            <person name="Momper L."/>
            <person name="Gold D.A."/>
            <person name="Bosak T."/>
            <person name="Fournier G.P."/>
        </authorList>
    </citation>
    <scope>NUCLEOTIDE SEQUENCE [LARGE SCALE GENOMIC DNA]</scope>
    <source>
        <strain evidence="5 6">CCALA 016</strain>
    </source>
</reference>
<dbReference type="GO" id="GO:0003677">
    <property type="term" value="F:DNA binding"/>
    <property type="evidence" value="ECO:0007669"/>
    <property type="project" value="UniProtKB-KW"/>
</dbReference>
<dbReference type="SUPFAM" id="SSF88659">
    <property type="entry name" value="Sigma3 and sigma4 domains of RNA polymerase sigma factors"/>
    <property type="match status" value="1"/>
</dbReference>
<dbReference type="PANTHER" id="PTHR30385:SF7">
    <property type="entry name" value="RNA POLYMERASE SIGMA FACTOR FLIA"/>
    <property type="match status" value="1"/>
</dbReference>
<sequence>MQPRQDIIEIFSTFIKFEADRFSGWAKDPQLRRSMQYSLKQFPQTDHLENFWAFYWYKQWQQQNGNLAKTHLSAYLQETCYWTSQKIITPLGNKHYKLSDCFQVAIARIEKILKGFKPDPRATLKTYAAVAFRNLIKDELRQRSQVELCNDWGLLHKISKKQLKESLENAGLNQETINRYCLAWNCFTTIDFPKQSSRIRQLSQSDQKTWEAIAKLYNRQRLTQLSASEPQCSPQTLEKWLFLSASLVRTYLYPPIHSLNMPKSGEEYGKLEISENLSTPLDESLLTEMIAVEESQQRQSQHNQINTILTSTLAQIEPSFQQLLQLYYQQQLTQQEIAKTLQMQQYQISRRLTKAREILLLALVRWSEETLHITVTSTVKIDITTILEEWLQNYYHNISDRSSLPKP</sequence>
<dbReference type="GO" id="GO:0006352">
    <property type="term" value="P:DNA-templated transcription initiation"/>
    <property type="evidence" value="ECO:0007669"/>
    <property type="project" value="InterPro"/>
</dbReference>
<reference evidence="5 6" key="2">
    <citation type="submission" date="2018-03" db="EMBL/GenBank/DDBJ databases">
        <authorList>
            <person name="Keele B.F."/>
        </authorList>
    </citation>
    <scope>NUCLEOTIDE SEQUENCE [LARGE SCALE GENOMIC DNA]</scope>
    <source>
        <strain evidence="5 6">CCALA 016</strain>
    </source>
</reference>
<proteinExistence type="predicted"/>
<dbReference type="NCBIfam" id="TIGR02937">
    <property type="entry name" value="sigma70-ECF"/>
    <property type="match status" value="1"/>
</dbReference>
<keyword evidence="2" id="KW-0731">Sigma factor</keyword>
<dbReference type="Proteomes" id="UP000239001">
    <property type="component" value="Unassembled WGS sequence"/>
</dbReference>
<evidence type="ECO:0000313" key="5">
    <source>
        <dbReference type="EMBL" id="PSF33167.1"/>
    </source>
</evidence>
<dbReference type="InterPro" id="IPR036388">
    <property type="entry name" value="WH-like_DNA-bd_sf"/>
</dbReference>
<dbReference type="InterPro" id="IPR014284">
    <property type="entry name" value="RNA_pol_sigma-70_dom"/>
</dbReference>
<dbReference type="GO" id="GO:0016987">
    <property type="term" value="F:sigma factor activity"/>
    <property type="evidence" value="ECO:0007669"/>
    <property type="project" value="UniProtKB-KW"/>
</dbReference>
<dbReference type="EMBL" id="PXOH01000032">
    <property type="protein sequence ID" value="PSF33167.1"/>
    <property type="molecule type" value="Genomic_DNA"/>
</dbReference>
<keyword evidence="1" id="KW-0805">Transcription regulation</keyword>
<protein>
    <submittedName>
        <fullName evidence="5">Group 3/4 sigma-70 RNA polymerase sigma factor</fullName>
    </submittedName>
</protein>
<evidence type="ECO:0000256" key="3">
    <source>
        <dbReference type="ARBA" id="ARBA00023125"/>
    </source>
</evidence>
<keyword evidence="3" id="KW-0238">DNA-binding</keyword>
<comment type="caution">
    <text evidence="5">The sequence shown here is derived from an EMBL/GenBank/DDBJ whole genome shotgun (WGS) entry which is preliminary data.</text>
</comment>